<dbReference type="RefSeq" id="XP_060456676.1">
    <property type="nucleotide sequence ID" value="XM_060600043.1"/>
</dbReference>
<keyword evidence="2 5" id="KW-0812">Transmembrane</keyword>
<dbReference type="EMBL" id="AP028215">
    <property type="protein sequence ID" value="BEI91411.1"/>
    <property type="molecule type" value="Genomic_DNA"/>
</dbReference>
<keyword evidence="4 5" id="KW-0472">Membrane</keyword>
<reference evidence="6" key="1">
    <citation type="journal article" date="2023" name="BMC Genomics">
        <title>Chromosome-level genome assemblies of Cutaneotrichosporon spp. (Trichosporonales, Basidiomycota) reveal imbalanced evolution between nucleotide sequences and chromosome synteny.</title>
        <authorList>
            <person name="Kobayashi Y."/>
            <person name="Kayamori A."/>
            <person name="Aoki K."/>
            <person name="Shiwa Y."/>
            <person name="Matsutani M."/>
            <person name="Fujita N."/>
            <person name="Sugita T."/>
            <person name="Iwasaki W."/>
            <person name="Tanaka N."/>
            <person name="Takashima M."/>
        </authorList>
    </citation>
    <scope>NUCLEOTIDE SEQUENCE</scope>
    <source>
        <strain evidence="6">HIS019</strain>
    </source>
</reference>
<evidence type="ECO:0008006" key="8">
    <source>
        <dbReference type="Google" id="ProtNLM"/>
    </source>
</evidence>
<dbReference type="GeneID" id="85495281"/>
<dbReference type="PANTHER" id="PTHR48022">
    <property type="entry name" value="PLASTIDIC GLUCOSE TRANSPORTER 4"/>
    <property type="match status" value="1"/>
</dbReference>
<evidence type="ECO:0000256" key="2">
    <source>
        <dbReference type="ARBA" id="ARBA00022692"/>
    </source>
</evidence>
<proteinExistence type="predicted"/>
<evidence type="ECO:0000256" key="3">
    <source>
        <dbReference type="ARBA" id="ARBA00022989"/>
    </source>
</evidence>
<dbReference type="InterPro" id="IPR036259">
    <property type="entry name" value="MFS_trans_sf"/>
</dbReference>
<organism evidence="6 7">
    <name type="scientific">Cutaneotrichosporon cavernicola</name>
    <dbReference type="NCBI Taxonomy" id="279322"/>
    <lineage>
        <taxon>Eukaryota</taxon>
        <taxon>Fungi</taxon>
        <taxon>Dikarya</taxon>
        <taxon>Basidiomycota</taxon>
        <taxon>Agaricomycotina</taxon>
        <taxon>Tremellomycetes</taxon>
        <taxon>Trichosporonales</taxon>
        <taxon>Trichosporonaceae</taxon>
        <taxon>Cutaneotrichosporon</taxon>
    </lineage>
</organism>
<dbReference type="GO" id="GO:0016020">
    <property type="term" value="C:membrane"/>
    <property type="evidence" value="ECO:0007669"/>
    <property type="project" value="UniProtKB-SubCell"/>
</dbReference>
<evidence type="ECO:0000256" key="5">
    <source>
        <dbReference type="SAM" id="Phobius"/>
    </source>
</evidence>
<dbReference type="Pfam" id="PF00083">
    <property type="entry name" value="Sugar_tr"/>
    <property type="match status" value="1"/>
</dbReference>
<dbReference type="InterPro" id="IPR005828">
    <property type="entry name" value="MFS_sugar_transport-like"/>
</dbReference>
<feature type="transmembrane region" description="Helical" evidence="5">
    <location>
        <begin position="52"/>
        <end position="74"/>
    </location>
</feature>
<keyword evidence="7" id="KW-1185">Reference proteome</keyword>
<dbReference type="AlphaFoldDB" id="A0AA48QVL0"/>
<dbReference type="Gene3D" id="1.20.1250.20">
    <property type="entry name" value="MFS general substrate transporter like domains"/>
    <property type="match status" value="1"/>
</dbReference>
<name>A0AA48QVL0_9TREE</name>
<dbReference type="GO" id="GO:0005351">
    <property type="term" value="F:carbohydrate:proton symporter activity"/>
    <property type="evidence" value="ECO:0007669"/>
    <property type="project" value="TreeGrafter"/>
</dbReference>
<evidence type="ECO:0000256" key="4">
    <source>
        <dbReference type="ARBA" id="ARBA00023136"/>
    </source>
</evidence>
<dbReference type="PANTHER" id="PTHR48022:SF52">
    <property type="entry name" value="SUGAR TRANSPORTER, PUTATIVE-RELATED"/>
    <property type="match status" value="1"/>
</dbReference>
<feature type="transmembrane region" description="Helical" evidence="5">
    <location>
        <begin position="109"/>
        <end position="131"/>
    </location>
</feature>
<sequence>MLAKYHANSDKQDELVLFELPEIKEAIDTEGSAVQGVSYVSFFKTPGNRHRLAILIMVGFFSQWVGNGIISYYLGPILESGFNGCLQIWNWFLAIGGSLCVERLGRRKLWLTSAIGMFVSFSIIMGCSAAYSDYGLTKASPAVVVRVRRRW</sequence>
<accession>A0AA48QVL0</accession>
<dbReference type="KEGG" id="ccac:CcaHIS019_0402310"/>
<gene>
    <name evidence="6" type="ORF">CcaverHIS019_0402310</name>
</gene>
<evidence type="ECO:0000256" key="1">
    <source>
        <dbReference type="ARBA" id="ARBA00004141"/>
    </source>
</evidence>
<comment type="subcellular location">
    <subcellularLocation>
        <location evidence="1">Membrane</location>
        <topology evidence="1">Multi-pass membrane protein</topology>
    </subcellularLocation>
</comment>
<dbReference type="InterPro" id="IPR050360">
    <property type="entry name" value="MFS_Sugar_Transporters"/>
</dbReference>
<protein>
    <recommendedName>
        <fullName evidence="8">Major facilitator superfamily (MFS) profile domain-containing protein</fullName>
    </recommendedName>
</protein>
<dbReference type="Proteomes" id="UP001233271">
    <property type="component" value="Chromosome 4"/>
</dbReference>
<evidence type="ECO:0000313" key="6">
    <source>
        <dbReference type="EMBL" id="BEI91411.1"/>
    </source>
</evidence>
<keyword evidence="3 5" id="KW-1133">Transmembrane helix</keyword>
<dbReference type="SUPFAM" id="SSF103473">
    <property type="entry name" value="MFS general substrate transporter"/>
    <property type="match status" value="1"/>
</dbReference>
<evidence type="ECO:0000313" key="7">
    <source>
        <dbReference type="Proteomes" id="UP001233271"/>
    </source>
</evidence>